<evidence type="ECO:0000256" key="8">
    <source>
        <dbReference type="ARBA" id="ARBA00023264"/>
    </source>
</evidence>
<dbReference type="RefSeq" id="WP_248649228.1">
    <property type="nucleotide sequence ID" value="NZ_CP096659.1"/>
</dbReference>
<feature type="compositionally biased region" description="Basic and acidic residues" evidence="10">
    <location>
        <begin position="404"/>
        <end position="422"/>
    </location>
</feature>
<dbReference type="InterPro" id="IPR038597">
    <property type="entry name" value="GGGP/HepGP_synthase_sf"/>
</dbReference>
<dbReference type="PANTHER" id="PTHR40029">
    <property type="match status" value="1"/>
</dbReference>
<keyword evidence="7" id="KW-0594">Phospholipid biosynthesis</keyword>
<dbReference type="SUPFAM" id="SSF51395">
    <property type="entry name" value="FMN-linked oxidoreductases"/>
    <property type="match status" value="1"/>
</dbReference>
<gene>
    <name evidence="11" type="ORF">M0R89_11495</name>
</gene>
<dbReference type="NCBIfam" id="NF003199">
    <property type="entry name" value="PRK04169.1-3"/>
    <property type="match status" value="1"/>
</dbReference>
<accession>A0A8U0HQ42</accession>
<evidence type="ECO:0000256" key="5">
    <source>
        <dbReference type="ARBA" id="ARBA00022842"/>
    </source>
</evidence>
<dbReference type="GO" id="GO:0046872">
    <property type="term" value="F:metal ion binding"/>
    <property type="evidence" value="ECO:0007669"/>
    <property type="project" value="UniProtKB-KW"/>
</dbReference>
<evidence type="ECO:0000256" key="10">
    <source>
        <dbReference type="SAM" id="MobiDB-lite"/>
    </source>
</evidence>
<evidence type="ECO:0000256" key="2">
    <source>
        <dbReference type="ARBA" id="ARBA00022516"/>
    </source>
</evidence>
<dbReference type="InterPro" id="IPR039074">
    <property type="entry name" value="GGGP/HepGP_synthase_I"/>
</dbReference>
<evidence type="ECO:0000256" key="4">
    <source>
        <dbReference type="ARBA" id="ARBA00022723"/>
    </source>
</evidence>
<evidence type="ECO:0000313" key="12">
    <source>
        <dbReference type="Proteomes" id="UP000830729"/>
    </source>
</evidence>
<dbReference type="Pfam" id="PF01884">
    <property type="entry name" value="PcrB"/>
    <property type="match status" value="1"/>
</dbReference>
<keyword evidence="5" id="KW-0460">Magnesium</keyword>
<dbReference type="KEGG" id="halx:M0R89_11495"/>
<protein>
    <recommendedName>
        <fullName evidence="1">phosphoglycerol geranylgeranyltransferase</fullName>
        <ecNumber evidence="1">2.5.1.41</ecNumber>
    </recommendedName>
</protein>
<keyword evidence="12" id="KW-1185">Reference proteome</keyword>
<dbReference type="GO" id="GO:0120536">
    <property type="term" value="F:heptaprenylglyceryl phosphate synthase activity"/>
    <property type="evidence" value="ECO:0007669"/>
    <property type="project" value="UniProtKB-ARBA"/>
</dbReference>
<dbReference type="AlphaFoldDB" id="A0A8U0HQ42"/>
<dbReference type="InterPro" id="IPR008205">
    <property type="entry name" value="GGGP_HepGP_synthase"/>
</dbReference>
<dbReference type="EMBL" id="CP096659">
    <property type="protein sequence ID" value="UPV73172.1"/>
    <property type="molecule type" value="Genomic_DNA"/>
</dbReference>
<name>A0A8U0HQ42_9EURY</name>
<evidence type="ECO:0000256" key="7">
    <source>
        <dbReference type="ARBA" id="ARBA00023209"/>
    </source>
</evidence>
<comment type="catalytic activity">
    <reaction evidence="9">
        <text>sn-glycerol 1-phosphate + (2E,6E,10E)-geranylgeranyl diphosphate = sn-3-O-(geranylgeranyl)glycerol 1-phosphate + diphosphate</text>
        <dbReference type="Rhea" id="RHEA:23404"/>
        <dbReference type="ChEBI" id="CHEBI:33019"/>
        <dbReference type="ChEBI" id="CHEBI:57677"/>
        <dbReference type="ChEBI" id="CHEBI:57685"/>
        <dbReference type="ChEBI" id="CHEBI:58756"/>
        <dbReference type="EC" id="2.5.1.41"/>
    </reaction>
</comment>
<dbReference type="GO" id="GO:0047294">
    <property type="term" value="F:phosphoglycerol geranylgeranyltransferase activity"/>
    <property type="evidence" value="ECO:0007669"/>
    <property type="project" value="UniProtKB-EC"/>
</dbReference>
<keyword evidence="8" id="KW-1208">Phospholipid metabolism</keyword>
<dbReference type="Gene3D" id="3.20.20.390">
    <property type="entry name" value="FMN-linked oxidoreductases"/>
    <property type="match status" value="1"/>
</dbReference>
<organism evidence="11 12">
    <name type="scientific">Halorussus limi</name>
    <dbReference type="NCBI Taxonomy" id="2938695"/>
    <lineage>
        <taxon>Archaea</taxon>
        <taxon>Methanobacteriati</taxon>
        <taxon>Methanobacteriota</taxon>
        <taxon>Stenosarchaea group</taxon>
        <taxon>Halobacteria</taxon>
        <taxon>Halobacteriales</taxon>
        <taxon>Haladaptataceae</taxon>
        <taxon>Halorussus</taxon>
    </lineage>
</organism>
<dbReference type="GO" id="GO:0046474">
    <property type="term" value="P:glycerophospholipid biosynthetic process"/>
    <property type="evidence" value="ECO:0007669"/>
    <property type="project" value="UniProtKB-ARBA"/>
</dbReference>
<evidence type="ECO:0000256" key="1">
    <source>
        <dbReference type="ARBA" id="ARBA00012676"/>
    </source>
</evidence>
<evidence type="ECO:0000256" key="3">
    <source>
        <dbReference type="ARBA" id="ARBA00022679"/>
    </source>
</evidence>
<keyword evidence="4" id="KW-0479">Metal-binding</keyword>
<keyword evidence="6" id="KW-0443">Lipid metabolism</keyword>
<evidence type="ECO:0000256" key="9">
    <source>
        <dbReference type="ARBA" id="ARBA00047288"/>
    </source>
</evidence>
<feature type="region of interest" description="Disordered" evidence="10">
    <location>
        <begin position="404"/>
        <end position="425"/>
    </location>
</feature>
<reference evidence="11 12" key="1">
    <citation type="submission" date="2022-04" db="EMBL/GenBank/DDBJ databases">
        <title>Diverse halophilic archaea isolated from saline environments.</title>
        <authorList>
            <person name="Cui H.-L."/>
        </authorList>
    </citation>
    <scope>NUCLEOTIDE SEQUENCE [LARGE SCALE GENOMIC DNA]</scope>
    <source>
        <strain evidence="11 12">XZYJT49</strain>
    </source>
</reference>
<evidence type="ECO:0000313" key="11">
    <source>
        <dbReference type="EMBL" id="UPV73172.1"/>
    </source>
</evidence>
<proteinExistence type="predicted"/>
<keyword evidence="2" id="KW-0444">Lipid biosynthesis</keyword>
<sequence length="436" mass="46823">MTSFDGAARLLGRLGRGASLAARTALPVDTNPVPADWTHVTKVDPEDAKKLPLLYPLYLRHTSAVSVGGSADVNAANTEETFDLLGPASVPVFHEPSGPRHVTPRTREQADLLAIPEVLNGDSESLVGQLGEGAEYIREEMVPEMLRERLPWLPAFATGALADFATSWLLADAVFEAYVIQNPDSAAAREANVAESDLLSPREAKQRGMAAERHLESELVYLEYSGTYGGDEAAETLDAISESLTWSRLWYGGGIDSRKRAEAMLDAGADTVVVGDAFHRVADEEAELCERAADALDPDADPSAVREWVAENVAVADSNAAAYLATIPGAPDPERLARRYLSATVRTWLRLRAHRAAADDRRGDRPDLGADLRRALGPDLFDGLSEADAALVRRNLTALLRASRADGTDEAAHRRDGSKPSADEAVATHLGLTFSA</sequence>
<evidence type="ECO:0000256" key="6">
    <source>
        <dbReference type="ARBA" id="ARBA00023098"/>
    </source>
</evidence>
<dbReference type="PANTHER" id="PTHR40029:SF2">
    <property type="entry name" value="HEPTAPRENYLGLYCERYL PHOSPHATE SYNTHASE"/>
    <property type="match status" value="1"/>
</dbReference>
<dbReference type="GeneID" id="72185832"/>
<keyword evidence="3 11" id="KW-0808">Transferase</keyword>
<dbReference type="Proteomes" id="UP000830729">
    <property type="component" value="Chromosome"/>
</dbReference>
<dbReference type="EC" id="2.5.1.41" evidence="1"/>